<evidence type="ECO:0000256" key="12">
    <source>
        <dbReference type="ARBA" id="ARBA00049244"/>
    </source>
</evidence>
<feature type="compositionally biased region" description="Low complexity" evidence="16">
    <location>
        <begin position="30"/>
        <end position="41"/>
    </location>
</feature>
<comment type="catalytic activity">
    <reaction evidence="12 13 14 15">
        <text>DNA(n) + a 2'-deoxyribonucleoside 5'-triphosphate = DNA(n+1) + diphosphate</text>
        <dbReference type="Rhea" id="RHEA:22508"/>
        <dbReference type="Rhea" id="RHEA-COMP:17339"/>
        <dbReference type="Rhea" id="RHEA-COMP:17340"/>
        <dbReference type="ChEBI" id="CHEBI:33019"/>
        <dbReference type="ChEBI" id="CHEBI:61560"/>
        <dbReference type="ChEBI" id="CHEBI:173112"/>
        <dbReference type="EC" id="2.7.7.7"/>
    </reaction>
</comment>
<dbReference type="InterPro" id="IPR043502">
    <property type="entry name" value="DNA/RNA_pol_sf"/>
</dbReference>
<keyword evidence="7 13" id="KW-0235">DNA replication</keyword>
<feature type="domain" description="DNA-directed DNA polymerase family B mitochondria/virus" evidence="17">
    <location>
        <begin position="432"/>
        <end position="907"/>
    </location>
</feature>
<dbReference type="Proteomes" id="UP000170798">
    <property type="component" value="Segment"/>
</dbReference>
<dbReference type="EMBL" id="KP329562">
    <property type="protein sequence ID" value="ALE30319.1"/>
    <property type="molecule type" value="Genomic_DNA"/>
</dbReference>
<evidence type="ECO:0000259" key="17">
    <source>
        <dbReference type="Pfam" id="PF03175"/>
    </source>
</evidence>
<dbReference type="GO" id="GO:0008408">
    <property type="term" value="F:3'-5' exonuclease activity"/>
    <property type="evidence" value="ECO:0007669"/>
    <property type="project" value="UniProtKB-UniRule"/>
</dbReference>
<comment type="similarity">
    <text evidence="3 13 14 15">Belongs to the DNA polymerase type-B family.</text>
</comment>
<dbReference type="Pfam" id="PF03175">
    <property type="entry name" value="DNA_pol_B_2"/>
    <property type="match status" value="1"/>
</dbReference>
<dbReference type="InterPro" id="IPR012337">
    <property type="entry name" value="RNaseH-like_sf"/>
</dbReference>
<evidence type="ECO:0000256" key="3">
    <source>
        <dbReference type="ARBA" id="ARBA00005755"/>
    </source>
</evidence>
<dbReference type="GO" id="GO:0042025">
    <property type="term" value="C:host cell nucleus"/>
    <property type="evidence" value="ECO:0007669"/>
    <property type="project" value="UniProtKB-SubCell"/>
</dbReference>
<dbReference type="InterPro" id="IPR004868">
    <property type="entry name" value="DNA-dir_DNA_pol_B_mt/vir"/>
</dbReference>
<dbReference type="GO" id="GO:0006261">
    <property type="term" value="P:DNA-templated DNA replication"/>
    <property type="evidence" value="ECO:0007669"/>
    <property type="project" value="UniProtKB-UniRule"/>
</dbReference>
<evidence type="ECO:0000256" key="14">
    <source>
        <dbReference type="PIRNR" id="PIRNR000788"/>
    </source>
</evidence>
<evidence type="ECO:0000256" key="2">
    <source>
        <dbReference type="ARBA" id="ARBA00004147"/>
    </source>
</evidence>
<evidence type="ECO:0000256" key="16">
    <source>
        <dbReference type="SAM" id="MobiDB-lite"/>
    </source>
</evidence>
<dbReference type="SMART" id="SM00486">
    <property type="entry name" value="POLBc"/>
    <property type="match status" value="1"/>
</dbReference>
<feature type="compositionally biased region" description="Low complexity" evidence="16">
    <location>
        <begin position="48"/>
        <end position="68"/>
    </location>
</feature>
<dbReference type="HAMAP" id="MF_04055">
    <property type="entry name" value="ADV_DPOL"/>
    <property type="match status" value="1"/>
</dbReference>
<dbReference type="SUPFAM" id="SSF56672">
    <property type="entry name" value="DNA/RNA polymerases"/>
    <property type="match status" value="1"/>
</dbReference>
<keyword evidence="6 13" id="KW-0548">Nucleotidyltransferase</keyword>
<dbReference type="SUPFAM" id="SSF53098">
    <property type="entry name" value="Ribonuclease H-like"/>
    <property type="match status" value="1"/>
</dbReference>
<keyword evidence="4 13" id="KW-1048">Host nucleus</keyword>
<evidence type="ECO:0000256" key="9">
    <source>
        <dbReference type="ARBA" id="ARBA00023109"/>
    </source>
</evidence>
<evidence type="ECO:0000256" key="10">
    <source>
        <dbReference type="ARBA" id="ARBA00023125"/>
    </source>
</evidence>
<feature type="region of interest" description="Disordered" evidence="16">
    <location>
        <begin position="1"/>
        <end position="77"/>
    </location>
</feature>
<sequence>MALVQDPGAGGLHAETAHPGPQPPRRRPRQQSPGSSSTATESSRKRASASAAPRRRAVSAPRRSPSTSEIKPPRGTVVAPRGHGLLYAVDASSNTPLEIKYHLHLAHALTGLLKVNLQTLPADLSAAALDSLDSGQLRPLLQRLRPSVAEIWTCGTRGVVVPTVVHPEKEGADADSHRQGEGDAAPPSPRLNFPLRFLVRGRKAHLIQEIQSVQRCDYCGRFYKHQHECSVRRRDFYFHHINTHSSNWWQEISFFPIGSHARTQRLFVTYDVETYTWMGSFGKQLVPFMLVMHVSGEETIVRQACELALELQWDVWNDRPCTFYVVTPEKMAVGKKFREFRDRLQTLLALDLWSSFLAANPQLSDWARAELGLSSPDCLTYEELKKAPTLKGQPRFIELYIVGHNINGFDEIVLAAQVINNRSDVPGPFRISRNFMPRAGKILFNDVTFALPNPRQKKRTDFTLWEQGACDDTDFKHQYLKVMVRDTFALTHTSLRKAAQAYALPVEKGCCPYKAVNEFYMLGSYRADEKGFPAEEYWKDREEYLLNRELWEKKQETAYNLIRETLDYCALDVLVTAALVDKLRDSYAQFIQDSVGLPGANFNVFQRPTISSNSHAIFRQILYRAEKPHKTHLGDGLMAPSHEMYDYVRASIRGGRCYPTYIGVLREPLYVYDICGMYASALTHPMPWGPPLNPYERALAVKKWEDALQDTDTQIDYFNQVLLPGIFTIDADPPSANLLDPLPPFCSRKGGRLCWTNEPLRGEVATSVDLITLHNRGWRVRILPDERTAVFPEWRCVAREYVQLNIAAKERADREKNQTLRSIAKLLSNALYGSFATKLDNKKIVFSDQMDPSTIKSIAAGHVNIKSSSFVETDNLSAEIMPAFERAYSPEQLALVHSDAEESDGEGGHAPFYTPSGGAGHVTYTYKPITFVDAEEDDLCLHTLEKVDPLIENDRYPSQIASFVLAWTRAFVSEWSQFLYAEDLGTPLEDRPLKSVYGDTDSLFVTEAGHRLMETQGKKRIKKNGGNLVFDPAKPELTWLVECETVCAQCGADAYSPESVFLAPKLYALKCLHCTKCQHVSKGKLRAKGHAAESLSYDLMLRCYLADSQGDDARFSTSRMSLKRTLASAQPGAHPFTVTETTLTRTLRPWKDRTLAALDAHRLVPYSESRPNPRNQEVCWIEIP</sequence>
<dbReference type="GO" id="GO:0039693">
    <property type="term" value="P:viral DNA genome replication"/>
    <property type="evidence" value="ECO:0007669"/>
    <property type="project" value="UniProtKB-UniRule"/>
</dbReference>
<evidence type="ECO:0000313" key="18">
    <source>
        <dbReference type="EMBL" id="ALE30319.1"/>
    </source>
</evidence>
<dbReference type="PRINTS" id="PR00106">
    <property type="entry name" value="DNAPOLB"/>
</dbReference>
<proteinExistence type="inferred from homology"/>
<keyword evidence="5 13" id="KW-0808">Transferase</keyword>
<comment type="function">
    <text evidence="1 13">Eukaryotic-type DNA polymerase involved in viral genomic replication. DNA synthesis is protein primed, and acts in a strand displacement replication. Assembles in complex with viral pTP, DBP, host NFIA and host POU2F1/OCT1 on viral origin of replication. The polymerase covalently transfers dCMP onto pTP, thereby initiating complementary strand synthesis.</text>
</comment>
<evidence type="ECO:0000256" key="8">
    <source>
        <dbReference type="ARBA" id="ARBA00022932"/>
    </source>
</evidence>
<gene>
    <name evidence="13" type="primary">POL</name>
</gene>
<dbReference type="PROSITE" id="PS00116">
    <property type="entry name" value="DNA_POLYMERASE_B"/>
    <property type="match status" value="1"/>
</dbReference>
<dbReference type="InterPro" id="IPR014382">
    <property type="entry name" value="DNA-dir_DNA_pol_B_adenovir"/>
</dbReference>
<feature type="compositionally biased region" description="Basic and acidic residues" evidence="16">
    <location>
        <begin position="169"/>
        <end position="181"/>
    </location>
</feature>
<name>A0A0M4MQG4_9ADEN</name>
<dbReference type="GO" id="GO:0000166">
    <property type="term" value="F:nucleotide binding"/>
    <property type="evidence" value="ECO:0007669"/>
    <property type="project" value="UniProtKB-UniRule"/>
</dbReference>
<keyword evidence="8 13" id="KW-0239">DNA-directed DNA polymerase</keyword>
<evidence type="ECO:0000256" key="15">
    <source>
        <dbReference type="RuleBase" id="RU000442"/>
    </source>
</evidence>
<evidence type="ECO:0000256" key="5">
    <source>
        <dbReference type="ARBA" id="ARBA00022679"/>
    </source>
</evidence>
<evidence type="ECO:0000256" key="13">
    <source>
        <dbReference type="HAMAP-Rule" id="MF_04055"/>
    </source>
</evidence>
<evidence type="ECO:0000256" key="7">
    <source>
        <dbReference type="ARBA" id="ARBA00022705"/>
    </source>
</evidence>
<organism evidence="18 19">
    <name type="scientific">simian adenovirus 11</name>
    <dbReference type="NCBI Taxonomy" id="38430"/>
    <lineage>
        <taxon>Viruses</taxon>
        <taxon>Varidnaviria</taxon>
        <taxon>Bamfordvirae</taxon>
        <taxon>Preplasmiviricota</taxon>
        <taxon>Polisuviricotina</taxon>
        <taxon>Pharingeaviricetes</taxon>
        <taxon>Rowavirales</taxon>
        <taxon>Adenoviridae</taxon>
        <taxon>Mastadenovirus</taxon>
        <taxon>Mastadenovirus russelli</taxon>
        <taxon>Human mastadenovirus G</taxon>
    </lineage>
</organism>
<keyword evidence="9 13" id="KW-1194">Viral DNA replication</keyword>
<comment type="subcellular location">
    <subcellularLocation>
        <location evidence="2 13">Host nucleus</location>
    </subcellularLocation>
</comment>
<evidence type="ECO:0000256" key="1">
    <source>
        <dbReference type="ARBA" id="ARBA00003123"/>
    </source>
</evidence>
<dbReference type="InterPro" id="IPR006172">
    <property type="entry name" value="DNA-dir_DNA_pol_B"/>
</dbReference>
<evidence type="ECO:0000256" key="4">
    <source>
        <dbReference type="ARBA" id="ARBA00022562"/>
    </source>
</evidence>
<evidence type="ECO:0000313" key="19">
    <source>
        <dbReference type="Proteomes" id="UP000170798"/>
    </source>
</evidence>
<reference evidence="18 19" key="1">
    <citation type="journal article" date="2015" name="Arch. Virol.">
        <title>Taxonomy proposal for Old World monkey adenoviruses: characterisation of several non-human, non-ape primate adenovirus lineages.</title>
        <authorList>
            <person name="Panto L."/>
            <person name="Podgorski I.I."/>
            <person name="Janoska M."/>
            <person name="Marko O."/>
            <person name="Harrach B."/>
        </authorList>
    </citation>
    <scope>NUCLEOTIDE SEQUENCE [LARGE SCALE GENOMIC DNA]</scope>
    <source>
        <strain evidence="18">P-10</strain>
    </source>
</reference>
<accession>A0A0M4MQG4</accession>
<dbReference type="PIRSF" id="PIRSF000788">
    <property type="entry name" value="DPol_ADV"/>
    <property type="match status" value="1"/>
</dbReference>
<feature type="region of interest" description="Disordered" evidence="16">
    <location>
        <begin position="169"/>
        <end position="189"/>
    </location>
</feature>
<comment type="miscellaneous">
    <text evidence="13">This DNA polymerase requires a protein as a primer.</text>
</comment>
<evidence type="ECO:0000256" key="6">
    <source>
        <dbReference type="ARBA" id="ARBA00022695"/>
    </source>
</evidence>
<protein>
    <recommendedName>
        <fullName evidence="13 14">DNA polymerase</fullName>
        <ecNumber evidence="13 14">2.7.7.7</ecNumber>
    </recommendedName>
</protein>
<dbReference type="EC" id="2.7.7.7" evidence="13 14"/>
<dbReference type="GO" id="GO:0003887">
    <property type="term" value="F:DNA-directed DNA polymerase activity"/>
    <property type="evidence" value="ECO:0007669"/>
    <property type="project" value="UniProtKB-UniRule"/>
</dbReference>
<dbReference type="GO" id="GO:0003677">
    <property type="term" value="F:DNA binding"/>
    <property type="evidence" value="ECO:0007669"/>
    <property type="project" value="UniProtKB-UniRule"/>
</dbReference>
<comment type="subunit">
    <text evidence="11 13">Heterodimer with the terminal protein; this heterodimer binds to bp 9 to 18 of the genome. Forms a complex with viral pTP, DBP and hosts NFIA and POU2F1/OCT1 for initiation of replication.</text>
</comment>
<evidence type="ECO:0000256" key="11">
    <source>
        <dbReference type="ARBA" id="ARBA00046822"/>
    </source>
</evidence>
<dbReference type="InterPro" id="IPR017964">
    <property type="entry name" value="DNA-dir_DNA_pol_B_CS"/>
</dbReference>
<keyword evidence="10 13" id="KW-0238">DNA-binding</keyword>